<dbReference type="SUPFAM" id="SSF50494">
    <property type="entry name" value="Trypsin-like serine proteases"/>
    <property type="match status" value="1"/>
</dbReference>
<evidence type="ECO:0000259" key="7">
    <source>
        <dbReference type="Pfam" id="PF00089"/>
    </source>
</evidence>
<organism evidence="8">
    <name type="scientific">uncultured organism</name>
    <dbReference type="NCBI Taxonomy" id="155900"/>
    <lineage>
        <taxon>unclassified sequences</taxon>
        <taxon>environmental samples</taxon>
    </lineage>
</organism>
<dbReference type="PRINTS" id="PR00839">
    <property type="entry name" value="V8PROTEASE"/>
</dbReference>
<proteinExistence type="inferred from homology"/>
<evidence type="ECO:0000256" key="4">
    <source>
        <dbReference type="ARBA" id="ARBA00022801"/>
    </source>
</evidence>
<keyword evidence="5" id="KW-0720">Serine protease</keyword>
<feature type="domain" description="Peptidase S1" evidence="7">
    <location>
        <begin position="173"/>
        <end position="353"/>
    </location>
</feature>
<comment type="similarity">
    <text evidence="1">Belongs to the peptidase S1B family.</text>
</comment>
<evidence type="ECO:0000313" key="8">
    <source>
        <dbReference type="EMBL" id="CBM43238.1"/>
    </source>
</evidence>
<dbReference type="PROSITE" id="PS00134">
    <property type="entry name" value="TRYPSIN_HIS"/>
    <property type="match status" value="1"/>
</dbReference>
<dbReference type="InterPro" id="IPR001254">
    <property type="entry name" value="Trypsin_dom"/>
</dbReference>
<keyword evidence="4" id="KW-0378">Hydrolase</keyword>
<evidence type="ECO:0000256" key="6">
    <source>
        <dbReference type="SAM" id="MobiDB-lite"/>
    </source>
</evidence>
<protein>
    <submittedName>
        <fullName evidence="8">Serine protease</fullName>
    </submittedName>
</protein>
<dbReference type="PANTHER" id="PTHR15462:SF8">
    <property type="entry name" value="SERINE PROTEASE"/>
    <property type="match status" value="1"/>
</dbReference>
<dbReference type="Gene3D" id="2.40.10.10">
    <property type="entry name" value="Trypsin-like serine proteases"/>
    <property type="match status" value="2"/>
</dbReference>
<feature type="compositionally biased region" description="Basic and acidic residues" evidence="6">
    <location>
        <begin position="26"/>
        <end position="37"/>
    </location>
</feature>
<dbReference type="InterPro" id="IPR043504">
    <property type="entry name" value="Peptidase_S1_PA_chymotrypsin"/>
</dbReference>
<dbReference type="GO" id="GO:0004252">
    <property type="term" value="F:serine-type endopeptidase activity"/>
    <property type="evidence" value="ECO:0007669"/>
    <property type="project" value="InterPro"/>
</dbReference>
<sequence>MRGQPRYGGATRHGRRRRRHGGRHPGGGDRLRRDGAPRRTRARAQAGLTGGGAPQLPTRMEEKMDLELRWKQIETAMNIEQEAAEIAGGHDAVSGSGVAPQAETDTLTHPEMGSAGTEAVGRGETYTERPGGAAAAIAEVEGQESQPPTEAVPFDVSEIVHGADDRVQVGNTTAYPYRTICHLEITAANGRTYIGSGAFIGPRVVLTAGHCVYIHADGGWARNIRVIPGRNGAQKPYGEAVGTSYRSVKGWTESKNSDYDYGVIILPTPLGNTVGWMGLADLSFASLMGLNVNNAGYPGDKPYGTCWWNSNNILAVTGRRLHYRIDTMGGQSGSPVWRFKDGNRHIIGIHTTGGSPFNGATRVNDDVFKNLQAWKTL</sequence>
<feature type="compositionally biased region" description="Basic residues" evidence="6">
    <location>
        <begin position="12"/>
        <end position="23"/>
    </location>
</feature>
<feature type="region of interest" description="Disordered" evidence="6">
    <location>
        <begin position="1"/>
        <end position="58"/>
    </location>
</feature>
<dbReference type="InterPro" id="IPR009003">
    <property type="entry name" value="Peptidase_S1_PA"/>
</dbReference>
<evidence type="ECO:0000256" key="5">
    <source>
        <dbReference type="ARBA" id="ARBA00022825"/>
    </source>
</evidence>
<evidence type="ECO:0000256" key="3">
    <source>
        <dbReference type="ARBA" id="ARBA00022729"/>
    </source>
</evidence>
<dbReference type="EMBL" id="FN908470">
    <property type="protein sequence ID" value="CBM43238.1"/>
    <property type="molecule type" value="Genomic_DNA"/>
</dbReference>
<evidence type="ECO:0000256" key="2">
    <source>
        <dbReference type="ARBA" id="ARBA00022670"/>
    </source>
</evidence>
<keyword evidence="3" id="KW-0732">Signal</keyword>
<dbReference type="GO" id="GO:0006508">
    <property type="term" value="P:proteolysis"/>
    <property type="evidence" value="ECO:0007669"/>
    <property type="project" value="UniProtKB-KW"/>
</dbReference>
<reference evidence="8" key="1">
    <citation type="journal article" date="2011" name="Microb. Biotechnol.">
        <title>Enzymes for the laundry industries: tapping the vast metagenomic pool of alkaline proteases.</title>
        <authorList>
            <person name="Niehaus F."/>
            <person name="Gabor E."/>
            <person name="Wieland S."/>
            <person name="Siegert P."/>
            <person name="Maurer K.H."/>
            <person name="Eck J."/>
        </authorList>
    </citation>
    <scope>NUCLEOTIDE SEQUENCE</scope>
    <source>
        <strain evidence="8">SMalki007_M56_E12</strain>
    </source>
</reference>
<name>D7GN92_9ZZZZ</name>
<dbReference type="InterPro" id="IPR050966">
    <property type="entry name" value="Glutamyl_endopeptidase"/>
</dbReference>
<keyword evidence="2 8" id="KW-0645">Protease</keyword>
<accession>D7GN92</accession>
<dbReference type="InterPro" id="IPR008256">
    <property type="entry name" value="Peptidase_S1B"/>
</dbReference>
<evidence type="ECO:0000256" key="1">
    <source>
        <dbReference type="ARBA" id="ARBA00008764"/>
    </source>
</evidence>
<dbReference type="InterPro" id="IPR018114">
    <property type="entry name" value="TRYPSIN_HIS"/>
</dbReference>
<dbReference type="Pfam" id="PF00089">
    <property type="entry name" value="Trypsin"/>
    <property type="match status" value="1"/>
</dbReference>
<dbReference type="AlphaFoldDB" id="D7GN92"/>
<dbReference type="PANTHER" id="PTHR15462">
    <property type="entry name" value="SERINE PROTEASE"/>
    <property type="match status" value="1"/>
</dbReference>